<proteinExistence type="predicted"/>
<evidence type="ECO:0000313" key="2">
    <source>
        <dbReference type="Proteomes" id="UP000092093"/>
    </source>
</evidence>
<gene>
    <name evidence="1" type="ORF">AN484_17685</name>
</gene>
<name>A0A1B7WZ90_APHFL</name>
<protein>
    <submittedName>
        <fullName evidence="1">Uncharacterized protein</fullName>
    </submittedName>
</protein>
<sequence>MKAINAYLVEEGKTFHHNDYGTPIDEENQERAHRNKCHTVQIRIDNLPDGIYRFVEAGGADNTKLVKGYLKIANGEVVEESQNLSALIVGEQANTLPELEGSQKQIDWALSIREKAIAKFNKANGEIPETLTKTTSAKWFIENKDSL</sequence>
<organism evidence="1 2">
    <name type="scientific">Aphanizomenon flos-aquae WA102</name>
    <dbReference type="NCBI Taxonomy" id="1710896"/>
    <lineage>
        <taxon>Bacteria</taxon>
        <taxon>Bacillati</taxon>
        <taxon>Cyanobacteriota</taxon>
        <taxon>Cyanophyceae</taxon>
        <taxon>Nostocales</taxon>
        <taxon>Aphanizomenonaceae</taxon>
        <taxon>Aphanizomenon</taxon>
    </lineage>
</organism>
<dbReference type="Proteomes" id="UP000092093">
    <property type="component" value="Unassembled WGS sequence"/>
</dbReference>
<accession>A0A1B7WZ90</accession>
<dbReference type="PATRIC" id="fig|1710896.3.peg.3749"/>
<reference evidence="1 2" key="1">
    <citation type="submission" date="2015-09" db="EMBL/GenBank/DDBJ databases">
        <title>Aphanizomenon flos-aquae WA102.</title>
        <authorList>
            <person name="Driscoll C."/>
        </authorList>
    </citation>
    <scope>NUCLEOTIDE SEQUENCE [LARGE SCALE GENOMIC DNA]</scope>
    <source>
        <strain evidence="1">WA102</strain>
    </source>
</reference>
<dbReference type="EMBL" id="LJOW01000105">
    <property type="protein sequence ID" value="OBQ42429.1"/>
    <property type="molecule type" value="Genomic_DNA"/>
</dbReference>
<dbReference type="AlphaFoldDB" id="A0A1B7WZ90"/>
<comment type="caution">
    <text evidence="1">The sequence shown here is derived from an EMBL/GenBank/DDBJ whole genome shotgun (WGS) entry which is preliminary data.</text>
</comment>
<evidence type="ECO:0000313" key="1">
    <source>
        <dbReference type="EMBL" id="OBQ42429.1"/>
    </source>
</evidence>